<dbReference type="InterPro" id="IPR058240">
    <property type="entry name" value="rSAM_sf"/>
</dbReference>
<comment type="caution">
    <text evidence="6">The sequence shown here is derived from an EMBL/GenBank/DDBJ whole genome shotgun (WGS) entry which is preliminary data.</text>
</comment>
<dbReference type="Pfam" id="PF04055">
    <property type="entry name" value="Radical_SAM"/>
    <property type="match status" value="1"/>
</dbReference>
<dbReference type="SUPFAM" id="SSF102114">
    <property type="entry name" value="Radical SAM enzymes"/>
    <property type="match status" value="1"/>
</dbReference>
<evidence type="ECO:0000256" key="1">
    <source>
        <dbReference type="ARBA" id="ARBA00022691"/>
    </source>
</evidence>
<accession>A0A1J5DKM9</accession>
<evidence type="ECO:0000313" key="6">
    <source>
        <dbReference type="EMBL" id="OIP36777.1"/>
    </source>
</evidence>
<dbReference type="InterPro" id="IPR006638">
    <property type="entry name" value="Elp3/MiaA/NifB-like_rSAM"/>
</dbReference>
<proteinExistence type="predicted"/>
<evidence type="ECO:0000256" key="4">
    <source>
        <dbReference type="ARBA" id="ARBA00023014"/>
    </source>
</evidence>
<feature type="domain" description="Radical SAM core" evidence="5">
    <location>
        <begin position="35"/>
        <end position="268"/>
    </location>
</feature>
<evidence type="ECO:0000313" key="7">
    <source>
        <dbReference type="Proteomes" id="UP000183085"/>
    </source>
</evidence>
<dbReference type="AlphaFoldDB" id="A0A1J5DKM9"/>
<dbReference type="SFLD" id="SFLDG01098">
    <property type="entry name" value="Uncharacterised_Radical_SAM_Su"/>
    <property type="match status" value="1"/>
</dbReference>
<dbReference type="STRING" id="1817895.AUJ95_09135"/>
<protein>
    <submittedName>
        <fullName evidence="6">Radical SAM protein</fullName>
    </submittedName>
</protein>
<keyword evidence="3" id="KW-0408">Iron</keyword>
<keyword evidence="1" id="KW-0949">S-adenosyl-L-methionine</keyword>
<organism evidence="6 7">
    <name type="scientific">Candidatus Desantisbacteria bacterium CG2_30_40_21</name>
    <dbReference type="NCBI Taxonomy" id="1817895"/>
    <lineage>
        <taxon>Bacteria</taxon>
        <taxon>Candidatus Desantisiibacteriota</taxon>
    </lineage>
</organism>
<dbReference type="InterPro" id="IPR007197">
    <property type="entry name" value="rSAM"/>
</dbReference>
<dbReference type="CDD" id="cd01335">
    <property type="entry name" value="Radical_SAM"/>
    <property type="match status" value="1"/>
</dbReference>
<sequence length="359" mass="39767">MINELRKESPEFVRLSLAAAMTLRFASGMFYRDTRLYCINLLLTYSSGCVGRCSYCGLSGERDGAYEDKSFIRVDWPVYRLTTVVERLNKYAPWVERVCISMITNKQAVDDTITIIRHISDGVDLPISLLVSPTIMDASILKGFKDAGAGMIGVAIDTATEGLFDQHRGKGVKGPHRWEKYWQVLEDAVSIFGRNKAGCHLVVGLGETERQMVETVQRVRDLGARTHLFSFYPEQGSALSDMSQADAGTYRRIQLARYLIDHDLILIDGMGFDERGQITNFGLNGSQLEEIINSGKPFQTSGCPGKTMEGACNRPFGDGPPSDIRSFPFELNKGDVNKVRRQMVSVGAGSKPAPTSLNK</sequence>
<evidence type="ECO:0000256" key="2">
    <source>
        <dbReference type="ARBA" id="ARBA00022723"/>
    </source>
</evidence>
<evidence type="ECO:0000259" key="5">
    <source>
        <dbReference type="PROSITE" id="PS51918"/>
    </source>
</evidence>
<dbReference type="EMBL" id="MNYI01000233">
    <property type="protein sequence ID" value="OIP36777.1"/>
    <property type="molecule type" value="Genomic_DNA"/>
</dbReference>
<dbReference type="PROSITE" id="PS51918">
    <property type="entry name" value="RADICAL_SAM"/>
    <property type="match status" value="1"/>
</dbReference>
<name>A0A1J5DKM9_9BACT</name>
<keyword evidence="2" id="KW-0479">Metal-binding</keyword>
<dbReference type="SFLD" id="SFLDS00029">
    <property type="entry name" value="Radical_SAM"/>
    <property type="match status" value="1"/>
</dbReference>
<dbReference type="Proteomes" id="UP000183085">
    <property type="component" value="Unassembled WGS sequence"/>
</dbReference>
<evidence type="ECO:0000256" key="3">
    <source>
        <dbReference type="ARBA" id="ARBA00023004"/>
    </source>
</evidence>
<reference evidence="6 7" key="1">
    <citation type="journal article" date="2016" name="Environ. Microbiol.">
        <title>Genomic resolution of a cold subsurface aquifer community provides metabolic insights for novel microbes adapted to high CO concentrations.</title>
        <authorList>
            <person name="Probst A.J."/>
            <person name="Castelle C.J."/>
            <person name="Singh A."/>
            <person name="Brown C.T."/>
            <person name="Anantharaman K."/>
            <person name="Sharon I."/>
            <person name="Hug L.A."/>
            <person name="Burstein D."/>
            <person name="Emerson J.B."/>
            <person name="Thomas B.C."/>
            <person name="Banfield J.F."/>
        </authorList>
    </citation>
    <scope>NUCLEOTIDE SEQUENCE [LARGE SCALE GENOMIC DNA]</scope>
    <source>
        <strain evidence="6">CG2_30_40_21</strain>
    </source>
</reference>
<dbReference type="SMART" id="SM00729">
    <property type="entry name" value="Elp3"/>
    <property type="match status" value="1"/>
</dbReference>
<dbReference type="InterPro" id="IPR013785">
    <property type="entry name" value="Aldolase_TIM"/>
</dbReference>
<dbReference type="Gene3D" id="3.20.20.70">
    <property type="entry name" value="Aldolase class I"/>
    <property type="match status" value="1"/>
</dbReference>
<dbReference type="GO" id="GO:0046872">
    <property type="term" value="F:metal ion binding"/>
    <property type="evidence" value="ECO:0007669"/>
    <property type="project" value="UniProtKB-KW"/>
</dbReference>
<dbReference type="GO" id="GO:0003824">
    <property type="term" value="F:catalytic activity"/>
    <property type="evidence" value="ECO:0007669"/>
    <property type="project" value="InterPro"/>
</dbReference>
<dbReference type="GO" id="GO:0051536">
    <property type="term" value="F:iron-sulfur cluster binding"/>
    <property type="evidence" value="ECO:0007669"/>
    <property type="project" value="UniProtKB-KW"/>
</dbReference>
<keyword evidence="4" id="KW-0411">Iron-sulfur</keyword>
<gene>
    <name evidence="6" type="ORF">AUJ95_09135</name>
</gene>